<feature type="domain" description="HTH myb-type" evidence="5">
    <location>
        <begin position="142"/>
        <end position="197"/>
    </location>
</feature>
<feature type="region of interest" description="Disordered" evidence="3">
    <location>
        <begin position="329"/>
        <end position="390"/>
    </location>
</feature>
<evidence type="ECO:0000256" key="3">
    <source>
        <dbReference type="SAM" id="MobiDB-lite"/>
    </source>
</evidence>
<evidence type="ECO:0000259" key="5">
    <source>
        <dbReference type="PROSITE" id="PS51294"/>
    </source>
</evidence>
<sequence>MGREPCAAIMPPEGFSLGAEPIQGEECTPEPVVDFTQPGQAYVVCKVPIAVYRALREQYPIRTDVDNQPVDPTRHYRIKADPSLKKSRYTKGSWTNSEDTRLCALVDQYGAKNWSLIAQYMPDRVGKQCRERYLNHLDPNVKKEKWTPAEDALIIADLAYYDKHPGQNHWASLAKLLHGRTANAIKNRWNSTLKRRLEDGEFRLEDNLDLYSVEEGETILRRLQAGTPAIQPEAAAKPFVLPPFNGMEFLRLPTADGLSGNFLTQPTPPTSKRTRDDVRSSLEKTAKQQILGPAPPAFPAAAVHEHPMYTGQIQESTSSDGRMEMEMPHIVPVPPTTSSNTPPRPSPVSTPPPAPRRERKMPEPLSLSSISPVHTYPETQSPVHESRPDATSPITGNTVLGGQTVQALRESLGLASPDGRDAVGGQLQFPEIVQPWGGALSSIDLTLRTRRSGDSIGKEDEGLMIGAGDLKLEMDKLKWDSLRMSNDSVCVSSMEDLLKGLRRSNDALSEHCQPMEQITHSLLDLSPVHQTSMLDFLAHHHPSPTNIIGGNIFA</sequence>
<dbReference type="InterPro" id="IPR009057">
    <property type="entry name" value="Homeodomain-like_sf"/>
</dbReference>
<gene>
    <name evidence="6" type="ORF">EGYM00392_LOCUS26783</name>
</gene>
<feature type="compositionally biased region" description="Basic and acidic residues" evidence="3">
    <location>
        <begin position="273"/>
        <end position="286"/>
    </location>
</feature>
<feature type="region of interest" description="Disordered" evidence="3">
    <location>
        <begin position="259"/>
        <end position="295"/>
    </location>
</feature>
<evidence type="ECO:0000313" key="6">
    <source>
        <dbReference type="EMBL" id="CAD9015675.1"/>
    </source>
</evidence>
<feature type="compositionally biased region" description="Polar residues" evidence="3">
    <location>
        <begin position="366"/>
        <end position="383"/>
    </location>
</feature>
<protein>
    <submittedName>
        <fullName evidence="6">Uncharacterized protein</fullName>
    </submittedName>
</protein>
<dbReference type="SUPFAM" id="SSF46689">
    <property type="entry name" value="Homeodomain-like"/>
    <property type="match status" value="1"/>
</dbReference>
<dbReference type="InterPro" id="IPR001005">
    <property type="entry name" value="SANT/Myb"/>
</dbReference>
<dbReference type="PROSITE" id="PS50090">
    <property type="entry name" value="MYB_LIKE"/>
    <property type="match status" value="2"/>
</dbReference>
<dbReference type="SMART" id="SM00717">
    <property type="entry name" value="SANT"/>
    <property type="match status" value="2"/>
</dbReference>
<dbReference type="FunFam" id="1.10.10.60:FF:000010">
    <property type="entry name" value="Transcriptional activator Myb isoform A"/>
    <property type="match status" value="1"/>
</dbReference>
<evidence type="ECO:0000259" key="4">
    <source>
        <dbReference type="PROSITE" id="PS50090"/>
    </source>
</evidence>
<proteinExistence type="predicted"/>
<dbReference type="PANTHER" id="PTHR45614:SF25">
    <property type="entry name" value="MYB PROTEIN"/>
    <property type="match status" value="1"/>
</dbReference>
<feature type="compositionally biased region" description="Pro residues" evidence="3">
    <location>
        <begin position="342"/>
        <end position="354"/>
    </location>
</feature>
<dbReference type="GO" id="GO:0005634">
    <property type="term" value="C:nucleus"/>
    <property type="evidence" value="ECO:0007669"/>
    <property type="project" value="TreeGrafter"/>
</dbReference>
<organism evidence="6">
    <name type="scientific">Eutreptiella gymnastica</name>
    <dbReference type="NCBI Taxonomy" id="73025"/>
    <lineage>
        <taxon>Eukaryota</taxon>
        <taxon>Discoba</taxon>
        <taxon>Euglenozoa</taxon>
        <taxon>Euglenida</taxon>
        <taxon>Spirocuta</taxon>
        <taxon>Euglenophyceae</taxon>
        <taxon>Eutreptiales</taxon>
        <taxon>Eutreptiaceae</taxon>
        <taxon>Eutreptiella</taxon>
    </lineage>
</organism>
<evidence type="ECO:0000256" key="1">
    <source>
        <dbReference type="ARBA" id="ARBA00022737"/>
    </source>
</evidence>
<feature type="domain" description="Myb-like" evidence="4">
    <location>
        <begin position="138"/>
        <end position="193"/>
    </location>
</feature>
<feature type="domain" description="Myb-like" evidence="4">
    <location>
        <begin position="86"/>
        <end position="137"/>
    </location>
</feature>
<dbReference type="GO" id="GO:0000981">
    <property type="term" value="F:DNA-binding transcription factor activity, RNA polymerase II-specific"/>
    <property type="evidence" value="ECO:0007669"/>
    <property type="project" value="TreeGrafter"/>
</dbReference>
<dbReference type="CDD" id="cd00167">
    <property type="entry name" value="SANT"/>
    <property type="match status" value="2"/>
</dbReference>
<keyword evidence="1" id="KW-0677">Repeat</keyword>
<dbReference type="InterPro" id="IPR017930">
    <property type="entry name" value="Myb_dom"/>
</dbReference>
<dbReference type="Gene3D" id="1.10.10.60">
    <property type="entry name" value="Homeodomain-like"/>
    <property type="match status" value="2"/>
</dbReference>
<dbReference type="PROSITE" id="PS51294">
    <property type="entry name" value="HTH_MYB"/>
    <property type="match status" value="2"/>
</dbReference>
<dbReference type="AlphaFoldDB" id="A0A7S1IKL0"/>
<dbReference type="EMBL" id="HBGA01071636">
    <property type="protein sequence ID" value="CAD9015675.1"/>
    <property type="molecule type" value="Transcribed_RNA"/>
</dbReference>
<feature type="domain" description="HTH myb-type" evidence="5">
    <location>
        <begin position="86"/>
        <end position="141"/>
    </location>
</feature>
<dbReference type="InterPro" id="IPR050560">
    <property type="entry name" value="MYB_TF"/>
</dbReference>
<accession>A0A7S1IKL0</accession>
<name>A0A7S1IKL0_9EUGL</name>
<keyword evidence="2" id="KW-0238">DNA-binding</keyword>
<evidence type="ECO:0000256" key="2">
    <source>
        <dbReference type="ARBA" id="ARBA00023125"/>
    </source>
</evidence>
<reference evidence="6" key="1">
    <citation type="submission" date="2021-01" db="EMBL/GenBank/DDBJ databases">
        <authorList>
            <person name="Corre E."/>
            <person name="Pelletier E."/>
            <person name="Niang G."/>
            <person name="Scheremetjew M."/>
            <person name="Finn R."/>
            <person name="Kale V."/>
            <person name="Holt S."/>
            <person name="Cochrane G."/>
            <person name="Meng A."/>
            <person name="Brown T."/>
            <person name="Cohen L."/>
        </authorList>
    </citation>
    <scope>NUCLEOTIDE SEQUENCE</scope>
    <source>
        <strain evidence="6">NIES-381</strain>
    </source>
</reference>
<dbReference type="Pfam" id="PF13921">
    <property type="entry name" value="Myb_DNA-bind_6"/>
    <property type="match status" value="1"/>
</dbReference>
<dbReference type="GO" id="GO:0000978">
    <property type="term" value="F:RNA polymerase II cis-regulatory region sequence-specific DNA binding"/>
    <property type="evidence" value="ECO:0007669"/>
    <property type="project" value="TreeGrafter"/>
</dbReference>
<dbReference type="PANTHER" id="PTHR45614">
    <property type="entry name" value="MYB PROTEIN-RELATED"/>
    <property type="match status" value="1"/>
</dbReference>